<protein>
    <recommendedName>
        <fullName evidence="4">TIR-NBS-LRR RCT1-like resistance protein</fullName>
    </recommendedName>
</protein>
<dbReference type="EMBL" id="PSQE01000008">
    <property type="protein sequence ID" value="RHN38979.1"/>
    <property type="molecule type" value="Genomic_DNA"/>
</dbReference>
<reference evidence="3" key="1">
    <citation type="journal article" date="2018" name="Nat. Plants">
        <title>Whole-genome landscape of Medicago truncatula symbiotic genes.</title>
        <authorList>
            <person name="Pecrix Y."/>
            <person name="Staton S.E."/>
            <person name="Sallet E."/>
            <person name="Lelandais-Briere C."/>
            <person name="Moreau S."/>
            <person name="Carrere S."/>
            <person name="Blein T."/>
            <person name="Jardinaud M.F."/>
            <person name="Latrasse D."/>
            <person name="Zouine M."/>
            <person name="Zahm M."/>
            <person name="Kreplak J."/>
            <person name="Mayjonade B."/>
            <person name="Satge C."/>
            <person name="Perez M."/>
            <person name="Cauet S."/>
            <person name="Marande W."/>
            <person name="Chantry-Darmon C."/>
            <person name="Lopez-Roques C."/>
            <person name="Bouchez O."/>
            <person name="Berard A."/>
            <person name="Debelle F."/>
            <person name="Munos S."/>
            <person name="Bendahmane A."/>
            <person name="Berges H."/>
            <person name="Niebel A."/>
            <person name="Buitink J."/>
            <person name="Frugier F."/>
            <person name="Benhamed M."/>
            <person name="Crespi M."/>
            <person name="Gouzy J."/>
            <person name="Gamas P."/>
        </authorList>
    </citation>
    <scope>NUCLEOTIDE SEQUENCE [LARGE SCALE GENOMIC DNA]</scope>
    <source>
        <strain evidence="3">cv. Jemalong A17</strain>
    </source>
</reference>
<evidence type="ECO:0000313" key="3">
    <source>
        <dbReference type="Proteomes" id="UP000265566"/>
    </source>
</evidence>
<dbReference type="AlphaFoldDB" id="A0A396GBH1"/>
<dbReference type="Proteomes" id="UP000265566">
    <property type="component" value="Chromosome 8"/>
</dbReference>
<proteinExistence type="predicted"/>
<evidence type="ECO:0000313" key="2">
    <source>
        <dbReference type="EMBL" id="RHN38979.1"/>
    </source>
</evidence>
<evidence type="ECO:0000256" key="1">
    <source>
        <dbReference type="SAM" id="MobiDB-lite"/>
    </source>
</evidence>
<name>A0A396GBH1_MEDTR</name>
<comment type="caution">
    <text evidence="2">The sequence shown here is derived from an EMBL/GenBank/DDBJ whole genome shotgun (WGS) entry which is preliminary data.</text>
</comment>
<organism evidence="2 3">
    <name type="scientific">Medicago truncatula</name>
    <name type="common">Barrel medic</name>
    <name type="synonym">Medicago tribuloides</name>
    <dbReference type="NCBI Taxonomy" id="3880"/>
    <lineage>
        <taxon>Eukaryota</taxon>
        <taxon>Viridiplantae</taxon>
        <taxon>Streptophyta</taxon>
        <taxon>Embryophyta</taxon>
        <taxon>Tracheophyta</taxon>
        <taxon>Spermatophyta</taxon>
        <taxon>Magnoliopsida</taxon>
        <taxon>eudicotyledons</taxon>
        <taxon>Gunneridae</taxon>
        <taxon>Pentapetalae</taxon>
        <taxon>rosids</taxon>
        <taxon>fabids</taxon>
        <taxon>Fabales</taxon>
        <taxon>Fabaceae</taxon>
        <taxon>Papilionoideae</taxon>
        <taxon>50 kb inversion clade</taxon>
        <taxon>NPAAA clade</taxon>
        <taxon>Hologalegina</taxon>
        <taxon>IRL clade</taxon>
        <taxon>Trifolieae</taxon>
        <taxon>Medicago</taxon>
    </lineage>
</organism>
<accession>A0A396GBH1</accession>
<feature type="region of interest" description="Disordered" evidence="1">
    <location>
        <begin position="218"/>
        <end position="240"/>
    </location>
</feature>
<dbReference type="Gramene" id="rna44960">
    <property type="protein sequence ID" value="RHN38979.1"/>
    <property type="gene ID" value="gene44960"/>
</dbReference>
<evidence type="ECO:0008006" key="4">
    <source>
        <dbReference type="Google" id="ProtNLM"/>
    </source>
</evidence>
<sequence>MVMDWFTYFNLLSGLTTNDYSGFCLPGGNYPSWLAYTGEGPSVLFQVPKDIDCHMKGIVLCVVYSSTSENVAVECLTNVLIINYTKCTIQIYKGDTVMSFNDEDWKGLTLNLGPGDNVEIFVVFGHGLIVKETSVYLIYGQSTTKEFEQSFIMEVEPSTNMKLEPWAEVSMPPSPEVNLQLSPNVEVEASITVEVDSSTNMEMEPLAEVNAQLSPEVDMQPSSNVKVESSTDVKTNRPSQEVKVWSSPIMVMEPQPKSNRSIFTGFAKRMGTCLCLNQHRDKGLNNV</sequence>
<gene>
    <name evidence="2" type="ORF">MtrunA17_Chr8g0338931</name>
</gene>